<name>A0A392T0M1_9FABA</name>
<sequence>WPSLKNPGQQDTRVAIVPDEPRLRKEAEALRGPDHLGEEMIESKPEEKRECTSKLHRGDTPLGGAHREEIHHLLGTTVDILQSRRNATKDLYRGES</sequence>
<feature type="non-terminal residue" evidence="2">
    <location>
        <position position="1"/>
    </location>
</feature>
<protein>
    <submittedName>
        <fullName evidence="2">Uncharacterized protein</fullName>
    </submittedName>
</protein>
<dbReference type="Proteomes" id="UP000265520">
    <property type="component" value="Unassembled WGS sequence"/>
</dbReference>
<dbReference type="AlphaFoldDB" id="A0A392T0M1"/>
<keyword evidence="3" id="KW-1185">Reference proteome</keyword>
<evidence type="ECO:0000313" key="2">
    <source>
        <dbReference type="EMBL" id="MCI54034.1"/>
    </source>
</evidence>
<accession>A0A392T0M1</accession>
<feature type="region of interest" description="Disordered" evidence="1">
    <location>
        <begin position="42"/>
        <end position="64"/>
    </location>
</feature>
<comment type="caution">
    <text evidence="2">The sequence shown here is derived from an EMBL/GenBank/DDBJ whole genome shotgun (WGS) entry which is preliminary data.</text>
</comment>
<proteinExistence type="predicted"/>
<reference evidence="2 3" key="1">
    <citation type="journal article" date="2018" name="Front. Plant Sci.">
        <title>Red Clover (Trifolium pratense) and Zigzag Clover (T. medium) - A Picture of Genomic Similarities and Differences.</title>
        <authorList>
            <person name="Dluhosova J."/>
            <person name="Istvanek J."/>
            <person name="Nedelnik J."/>
            <person name="Repkova J."/>
        </authorList>
    </citation>
    <scope>NUCLEOTIDE SEQUENCE [LARGE SCALE GENOMIC DNA]</scope>
    <source>
        <strain evidence="3">cv. 10/8</strain>
        <tissue evidence="2">Leaf</tissue>
    </source>
</reference>
<evidence type="ECO:0000256" key="1">
    <source>
        <dbReference type="SAM" id="MobiDB-lite"/>
    </source>
</evidence>
<organism evidence="2 3">
    <name type="scientific">Trifolium medium</name>
    <dbReference type="NCBI Taxonomy" id="97028"/>
    <lineage>
        <taxon>Eukaryota</taxon>
        <taxon>Viridiplantae</taxon>
        <taxon>Streptophyta</taxon>
        <taxon>Embryophyta</taxon>
        <taxon>Tracheophyta</taxon>
        <taxon>Spermatophyta</taxon>
        <taxon>Magnoliopsida</taxon>
        <taxon>eudicotyledons</taxon>
        <taxon>Gunneridae</taxon>
        <taxon>Pentapetalae</taxon>
        <taxon>rosids</taxon>
        <taxon>fabids</taxon>
        <taxon>Fabales</taxon>
        <taxon>Fabaceae</taxon>
        <taxon>Papilionoideae</taxon>
        <taxon>50 kb inversion clade</taxon>
        <taxon>NPAAA clade</taxon>
        <taxon>Hologalegina</taxon>
        <taxon>IRL clade</taxon>
        <taxon>Trifolieae</taxon>
        <taxon>Trifolium</taxon>
    </lineage>
</organism>
<dbReference type="EMBL" id="LXQA010473114">
    <property type="protein sequence ID" value="MCI54034.1"/>
    <property type="molecule type" value="Genomic_DNA"/>
</dbReference>
<evidence type="ECO:0000313" key="3">
    <source>
        <dbReference type="Proteomes" id="UP000265520"/>
    </source>
</evidence>
<feature type="non-terminal residue" evidence="2">
    <location>
        <position position="96"/>
    </location>
</feature>